<dbReference type="EMBL" id="WIXP02000011">
    <property type="protein sequence ID" value="KAF6202486.1"/>
    <property type="molecule type" value="Genomic_DNA"/>
</dbReference>
<dbReference type="Proteomes" id="UP000466442">
    <property type="component" value="Unassembled WGS sequence"/>
</dbReference>
<accession>A0A6A4JRF0</accession>
<dbReference type="OrthoDB" id="10255522at2759"/>
<reference evidence="1" key="1">
    <citation type="journal article" date="2021" name="Mol. Ecol. Resour.">
        <title>Apolygus lucorum genome provides insights into omnivorousness and mesophyll feeding.</title>
        <authorList>
            <person name="Liu Y."/>
            <person name="Liu H."/>
            <person name="Wang H."/>
            <person name="Huang T."/>
            <person name="Liu B."/>
            <person name="Yang B."/>
            <person name="Yin L."/>
            <person name="Li B."/>
            <person name="Zhang Y."/>
            <person name="Zhang S."/>
            <person name="Jiang F."/>
            <person name="Zhang X."/>
            <person name="Ren Y."/>
            <person name="Wang B."/>
            <person name="Wang S."/>
            <person name="Lu Y."/>
            <person name="Wu K."/>
            <person name="Fan W."/>
            <person name="Wang G."/>
        </authorList>
    </citation>
    <scope>NUCLEOTIDE SEQUENCE</scope>
    <source>
        <strain evidence="1">12Hb</strain>
    </source>
</reference>
<name>A0A6A4JRF0_APOLU</name>
<sequence>MKDEVASNEDSCQERKNIVETLNELKESRDKVMVTLVEMEKRWVSIQRDVIGLVKGEVASLTDQVQKLMIENIMLKAVNQKWKDQVNELLKQDLKVDDMKRIVEENKNLTQQLASERNQHKDLKSKLEAELFQLRTERQEFLETLNSTKVELNAAKSNLANAEYLSKEATNRANVLQQDLTSKTTLLQNLKSQMDEMMRIAEENRDLTQQLGSERNQLKDMKSKLEAELLQLRTERQGILAKYDSSMKELNTAKSKLANAEFLSKAATNRANVLQQDLDSKMTLLQKLKSKMDDMKPFAEENEHLTQQLALERNQHKDMKSKLEAELRQLRTERQGILAKYDFSMKELKAAKSNLANAEHLSKEATDRAKDLASQATFLQNLKNKVKQYVRPRYVFGSDKMSWTDSFFYCKRNGSDLAAVRSPIDQWLIEIAYDVNGINGPYWIGRNDQGLNGQHCEGIFLGSNTYEYLYEKIDMDCNFKYIPICEVD</sequence>
<protein>
    <recommendedName>
        <fullName evidence="3">C-type lectin domain-containing protein</fullName>
    </recommendedName>
</protein>
<dbReference type="InterPro" id="IPR016187">
    <property type="entry name" value="CTDL_fold"/>
</dbReference>
<comment type="caution">
    <text evidence="1">The sequence shown here is derived from an EMBL/GenBank/DDBJ whole genome shotgun (WGS) entry which is preliminary data.</text>
</comment>
<evidence type="ECO:0000313" key="1">
    <source>
        <dbReference type="EMBL" id="KAF6202486.1"/>
    </source>
</evidence>
<dbReference type="SUPFAM" id="SSF56436">
    <property type="entry name" value="C-type lectin-like"/>
    <property type="match status" value="1"/>
</dbReference>
<gene>
    <name evidence="1" type="ORF">GE061_002882</name>
</gene>
<dbReference type="CDD" id="cd00037">
    <property type="entry name" value="CLECT"/>
    <property type="match status" value="1"/>
</dbReference>
<organism evidence="1 2">
    <name type="scientific">Apolygus lucorum</name>
    <name type="common">Small green plant bug</name>
    <name type="synonym">Lygocoris lucorum</name>
    <dbReference type="NCBI Taxonomy" id="248454"/>
    <lineage>
        <taxon>Eukaryota</taxon>
        <taxon>Metazoa</taxon>
        <taxon>Ecdysozoa</taxon>
        <taxon>Arthropoda</taxon>
        <taxon>Hexapoda</taxon>
        <taxon>Insecta</taxon>
        <taxon>Pterygota</taxon>
        <taxon>Neoptera</taxon>
        <taxon>Paraneoptera</taxon>
        <taxon>Hemiptera</taxon>
        <taxon>Heteroptera</taxon>
        <taxon>Panheteroptera</taxon>
        <taxon>Cimicomorpha</taxon>
        <taxon>Miridae</taxon>
        <taxon>Mirini</taxon>
        <taxon>Apolygus</taxon>
    </lineage>
</organism>
<evidence type="ECO:0000313" key="2">
    <source>
        <dbReference type="Proteomes" id="UP000466442"/>
    </source>
</evidence>
<dbReference type="InterPro" id="IPR016186">
    <property type="entry name" value="C-type_lectin-like/link_sf"/>
</dbReference>
<keyword evidence="2" id="KW-1185">Reference proteome</keyword>
<dbReference type="AlphaFoldDB" id="A0A6A4JRF0"/>
<evidence type="ECO:0008006" key="3">
    <source>
        <dbReference type="Google" id="ProtNLM"/>
    </source>
</evidence>
<proteinExistence type="predicted"/>
<dbReference type="Gene3D" id="3.10.100.10">
    <property type="entry name" value="Mannose-Binding Protein A, subunit A"/>
    <property type="match status" value="1"/>
</dbReference>